<evidence type="ECO:0000259" key="7">
    <source>
        <dbReference type="Pfam" id="PF13396"/>
    </source>
</evidence>
<protein>
    <submittedName>
        <fullName evidence="8">PLDc_N domain-containing protein</fullName>
    </submittedName>
</protein>
<accession>A0A4R4YCT7</accession>
<sequence length="96" mass="10064">MMLTAAAHAAQGSGSFWGGASVLLIGSIVLVYLLFIGGALFDVFRSDKGLGAKLAWFLLVACVPLFGPLLWFLVGWKPRLGHHAARAGLPAGVESQ</sequence>
<comment type="subcellular location">
    <subcellularLocation>
        <location evidence="1">Cell membrane</location>
        <topology evidence="1">Multi-pass membrane protein</topology>
    </subcellularLocation>
</comment>
<dbReference type="Proteomes" id="UP000294947">
    <property type="component" value="Unassembled WGS sequence"/>
</dbReference>
<keyword evidence="9" id="KW-1185">Reference proteome</keyword>
<comment type="caution">
    <text evidence="8">The sequence shown here is derived from an EMBL/GenBank/DDBJ whole genome shotgun (WGS) entry which is preliminary data.</text>
</comment>
<dbReference type="EMBL" id="SMKW01000048">
    <property type="protein sequence ID" value="TDD42383.1"/>
    <property type="molecule type" value="Genomic_DNA"/>
</dbReference>
<feature type="domain" description="Cardiolipin synthase N-terminal" evidence="7">
    <location>
        <begin position="39"/>
        <end position="75"/>
    </location>
</feature>
<evidence type="ECO:0000256" key="3">
    <source>
        <dbReference type="ARBA" id="ARBA00022692"/>
    </source>
</evidence>
<evidence type="ECO:0000256" key="5">
    <source>
        <dbReference type="ARBA" id="ARBA00023136"/>
    </source>
</evidence>
<organism evidence="8 9">
    <name type="scientific">Saccharopolyspora elongata</name>
    <dbReference type="NCBI Taxonomy" id="2530387"/>
    <lineage>
        <taxon>Bacteria</taxon>
        <taxon>Bacillati</taxon>
        <taxon>Actinomycetota</taxon>
        <taxon>Actinomycetes</taxon>
        <taxon>Pseudonocardiales</taxon>
        <taxon>Pseudonocardiaceae</taxon>
        <taxon>Saccharopolyspora</taxon>
    </lineage>
</organism>
<keyword evidence="3 6" id="KW-0812">Transmembrane</keyword>
<evidence type="ECO:0000256" key="6">
    <source>
        <dbReference type="SAM" id="Phobius"/>
    </source>
</evidence>
<name>A0A4R4YCT7_9PSEU</name>
<dbReference type="GO" id="GO:0005886">
    <property type="term" value="C:plasma membrane"/>
    <property type="evidence" value="ECO:0007669"/>
    <property type="project" value="UniProtKB-SubCell"/>
</dbReference>
<dbReference type="AlphaFoldDB" id="A0A4R4YCT7"/>
<evidence type="ECO:0000313" key="8">
    <source>
        <dbReference type="EMBL" id="TDD42383.1"/>
    </source>
</evidence>
<dbReference type="Pfam" id="PF13396">
    <property type="entry name" value="PLDc_N"/>
    <property type="match status" value="1"/>
</dbReference>
<evidence type="ECO:0000256" key="4">
    <source>
        <dbReference type="ARBA" id="ARBA00022989"/>
    </source>
</evidence>
<dbReference type="InterPro" id="IPR027379">
    <property type="entry name" value="CLS_N"/>
</dbReference>
<reference evidence="8 9" key="1">
    <citation type="submission" date="2019-03" db="EMBL/GenBank/DDBJ databases">
        <title>Draft genome sequences of novel Actinobacteria.</title>
        <authorList>
            <person name="Sahin N."/>
            <person name="Ay H."/>
            <person name="Saygin H."/>
        </authorList>
    </citation>
    <scope>NUCLEOTIDE SEQUENCE [LARGE SCALE GENOMIC DNA]</scope>
    <source>
        <strain evidence="8 9">7K502</strain>
    </source>
</reference>
<feature type="transmembrane region" description="Helical" evidence="6">
    <location>
        <begin position="20"/>
        <end position="42"/>
    </location>
</feature>
<keyword evidence="2" id="KW-1003">Cell membrane</keyword>
<evidence type="ECO:0000256" key="2">
    <source>
        <dbReference type="ARBA" id="ARBA00022475"/>
    </source>
</evidence>
<dbReference type="OrthoDB" id="3298527at2"/>
<dbReference type="RefSeq" id="WP_132490874.1">
    <property type="nucleotide sequence ID" value="NZ_SMKW01000048.1"/>
</dbReference>
<keyword evidence="5 6" id="KW-0472">Membrane</keyword>
<proteinExistence type="predicted"/>
<keyword evidence="4 6" id="KW-1133">Transmembrane helix</keyword>
<feature type="transmembrane region" description="Helical" evidence="6">
    <location>
        <begin position="54"/>
        <end position="74"/>
    </location>
</feature>
<evidence type="ECO:0000313" key="9">
    <source>
        <dbReference type="Proteomes" id="UP000294947"/>
    </source>
</evidence>
<evidence type="ECO:0000256" key="1">
    <source>
        <dbReference type="ARBA" id="ARBA00004651"/>
    </source>
</evidence>
<gene>
    <name evidence="8" type="ORF">E1288_29745</name>
</gene>